<evidence type="ECO:0000256" key="3">
    <source>
        <dbReference type="ARBA" id="ARBA00004845"/>
    </source>
</evidence>
<comment type="similarity">
    <text evidence="4 8">Belongs to the KdsA family.</text>
</comment>
<comment type="pathway">
    <text evidence="2">Bacterial outer membrane biogenesis; lipopolysaccharide biosynthesis.</text>
</comment>
<dbReference type="InterPro" id="IPR006218">
    <property type="entry name" value="DAHP1/KDSA"/>
</dbReference>
<dbReference type="EMBL" id="JRYO01000227">
    <property type="protein sequence ID" value="KHE90908.1"/>
    <property type="molecule type" value="Genomic_DNA"/>
</dbReference>
<evidence type="ECO:0000256" key="6">
    <source>
        <dbReference type="ARBA" id="ARBA00022679"/>
    </source>
</evidence>
<gene>
    <name evidence="8" type="primary">kdsA</name>
    <name evidence="10" type="ORF">SCABRO_03353</name>
</gene>
<protein>
    <recommendedName>
        <fullName evidence="8">2-dehydro-3-deoxyphosphooctonate aldolase</fullName>
        <ecNumber evidence="8">2.5.1.55</ecNumber>
    </recommendedName>
    <alternativeName>
        <fullName evidence="8">3-deoxy-D-manno-octulosonic acid 8-phosphate synthase</fullName>
    </alternativeName>
    <alternativeName>
        <fullName evidence="8">KDO-8-phosphate synthase</fullName>
        <shortName evidence="8">KDO 8-P synthase</shortName>
        <shortName evidence="8">KDOPS</shortName>
    </alternativeName>
    <alternativeName>
        <fullName evidence="8">Phospho-2-dehydro-3-deoxyoctonate aldolase</fullName>
    </alternativeName>
</protein>
<feature type="domain" description="DAHP synthetase I/KDSA" evidence="9">
    <location>
        <begin position="7"/>
        <end position="266"/>
    </location>
</feature>
<comment type="catalytic activity">
    <reaction evidence="7 8">
        <text>D-arabinose 5-phosphate + phosphoenolpyruvate + H2O = 3-deoxy-alpha-D-manno-2-octulosonate-8-phosphate + phosphate</text>
        <dbReference type="Rhea" id="RHEA:14053"/>
        <dbReference type="ChEBI" id="CHEBI:15377"/>
        <dbReference type="ChEBI" id="CHEBI:43474"/>
        <dbReference type="ChEBI" id="CHEBI:57693"/>
        <dbReference type="ChEBI" id="CHEBI:58702"/>
        <dbReference type="ChEBI" id="CHEBI:85985"/>
        <dbReference type="EC" id="2.5.1.55"/>
    </reaction>
</comment>
<dbReference type="Pfam" id="PF00793">
    <property type="entry name" value="DAHP_synth_1"/>
    <property type="match status" value="1"/>
</dbReference>
<dbReference type="Proteomes" id="UP000030652">
    <property type="component" value="Unassembled WGS sequence"/>
</dbReference>
<proteinExistence type="inferred from homology"/>
<dbReference type="GO" id="GO:0005737">
    <property type="term" value="C:cytoplasm"/>
    <property type="evidence" value="ECO:0007669"/>
    <property type="project" value="UniProtKB-SubCell"/>
</dbReference>
<dbReference type="HAMAP" id="MF_00056">
    <property type="entry name" value="KDO8P_synth"/>
    <property type="match status" value="1"/>
</dbReference>
<evidence type="ECO:0000256" key="8">
    <source>
        <dbReference type="HAMAP-Rule" id="MF_00056"/>
    </source>
</evidence>
<dbReference type="InterPro" id="IPR013785">
    <property type="entry name" value="Aldolase_TIM"/>
</dbReference>
<reference evidence="10 11" key="1">
    <citation type="submission" date="2014-10" db="EMBL/GenBank/DDBJ databases">
        <title>Draft genome of anammox bacterium scalindua brodae, obtained using differential coverage binning of sequence data from two enrichment reactors.</title>
        <authorList>
            <person name="Speth D.R."/>
            <person name="Russ L."/>
            <person name="Kartal B."/>
            <person name="Op den Camp H.J."/>
            <person name="Dutilh B.E."/>
            <person name="Jetten M.S."/>
        </authorList>
    </citation>
    <scope>NUCLEOTIDE SEQUENCE [LARGE SCALE GENOMIC DNA]</scope>
    <source>
        <strain evidence="10">RU1</strain>
    </source>
</reference>
<dbReference type="GO" id="GO:0008676">
    <property type="term" value="F:3-deoxy-8-phosphooctulonate synthase activity"/>
    <property type="evidence" value="ECO:0007669"/>
    <property type="project" value="UniProtKB-UniRule"/>
</dbReference>
<dbReference type="UniPathway" id="UPA00030"/>
<comment type="subcellular location">
    <subcellularLocation>
        <location evidence="1 8">Cytoplasm</location>
    </subcellularLocation>
</comment>
<dbReference type="NCBIfam" id="TIGR01362">
    <property type="entry name" value="KDO8P_synth"/>
    <property type="match status" value="1"/>
</dbReference>
<dbReference type="EC" id="2.5.1.55" evidence="8"/>
<evidence type="ECO:0000256" key="7">
    <source>
        <dbReference type="ARBA" id="ARBA00049112"/>
    </source>
</evidence>
<evidence type="ECO:0000256" key="4">
    <source>
        <dbReference type="ARBA" id="ARBA00010499"/>
    </source>
</evidence>
<dbReference type="InterPro" id="IPR006269">
    <property type="entry name" value="KDO8P_synthase"/>
</dbReference>
<comment type="pathway">
    <text evidence="3 8">Carbohydrate biosynthesis; 3-deoxy-D-manno-octulosonate biosynthesis; 3-deoxy-D-manno-octulosonate from D-ribulose 5-phosphate: step 2/3.</text>
</comment>
<comment type="caution">
    <text evidence="10">The sequence shown here is derived from an EMBL/GenBank/DDBJ whole genome shotgun (WGS) entry which is preliminary data.</text>
</comment>
<organism evidence="10 11">
    <name type="scientific">Candidatus Scalindua brodae</name>
    <dbReference type="NCBI Taxonomy" id="237368"/>
    <lineage>
        <taxon>Bacteria</taxon>
        <taxon>Pseudomonadati</taxon>
        <taxon>Planctomycetota</taxon>
        <taxon>Candidatus Brocadiia</taxon>
        <taxon>Candidatus Brocadiales</taxon>
        <taxon>Candidatus Scalinduaceae</taxon>
        <taxon>Candidatus Scalindua</taxon>
    </lineage>
</organism>
<dbReference type="Gene3D" id="3.20.20.70">
    <property type="entry name" value="Aldolase class I"/>
    <property type="match status" value="1"/>
</dbReference>
<evidence type="ECO:0000259" key="9">
    <source>
        <dbReference type="Pfam" id="PF00793"/>
    </source>
</evidence>
<dbReference type="PATRIC" id="fig|237368.3.peg.3620"/>
<dbReference type="NCBIfam" id="NF003543">
    <property type="entry name" value="PRK05198.1"/>
    <property type="match status" value="1"/>
</dbReference>
<evidence type="ECO:0000256" key="1">
    <source>
        <dbReference type="ARBA" id="ARBA00004496"/>
    </source>
</evidence>
<name>A0A0B0EIH1_9BACT</name>
<dbReference type="eggNOG" id="COG2877">
    <property type="taxonomic scope" value="Bacteria"/>
</dbReference>
<keyword evidence="8" id="KW-0448">Lipopolysaccharide biosynthesis</keyword>
<dbReference type="UniPathway" id="UPA00357">
    <property type="reaction ID" value="UER00474"/>
</dbReference>
<evidence type="ECO:0000313" key="10">
    <source>
        <dbReference type="EMBL" id="KHE90908.1"/>
    </source>
</evidence>
<dbReference type="AlphaFoldDB" id="A0A0B0EIH1"/>
<evidence type="ECO:0000256" key="2">
    <source>
        <dbReference type="ARBA" id="ARBA00004756"/>
    </source>
</evidence>
<sequence>MKNKYNITVNSITFGENNPLVLIAGPCVIETEKDCCLIAEKIRDIAIKADIPFIFKASYDKANRSSINSYRGPGAKKGIKILSKIKKEIGVPVLSDVHCCNEIDIVQDVLDVIQIPAFLCRQTDLLLCAAKTGKPINIKKGQFLSPWDVEHIAEKVLSTGNKNIIFTERGTMFGYNNLVADMRSIVIMKKMGFPVVFDATHSVQLPGGMGSTSGGQREMIEPLTSAAVSVGCDGLFIETHEKPEKALSDSATMLPLKQLLSLIKKATRIREALTSE</sequence>
<accession>A0A0B0EIH1</accession>
<dbReference type="GO" id="GO:0019294">
    <property type="term" value="P:keto-3-deoxy-D-manno-octulosonic acid biosynthetic process"/>
    <property type="evidence" value="ECO:0007669"/>
    <property type="project" value="UniProtKB-UniRule"/>
</dbReference>
<keyword evidence="5 8" id="KW-0963">Cytoplasm</keyword>
<evidence type="ECO:0000256" key="5">
    <source>
        <dbReference type="ARBA" id="ARBA00022490"/>
    </source>
</evidence>
<evidence type="ECO:0000313" key="11">
    <source>
        <dbReference type="Proteomes" id="UP000030652"/>
    </source>
</evidence>
<keyword evidence="6 8" id="KW-0808">Transferase</keyword>
<dbReference type="PANTHER" id="PTHR21057">
    <property type="entry name" value="PHOSPHO-2-DEHYDRO-3-DEOXYHEPTONATE ALDOLASE"/>
    <property type="match status" value="1"/>
</dbReference>
<dbReference type="SUPFAM" id="SSF51569">
    <property type="entry name" value="Aldolase"/>
    <property type="match status" value="1"/>
</dbReference>